<keyword evidence="4 6" id="KW-1133">Transmembrane helix</keyword>
<proteinExistence type="inferred from homology"/>
<feature type="transmembrane region" description="Helical" evidence="6">
    <location>
        <begin position="51"/>
        <end position="77"/>
    </location>
</feature>
<dbReference type="GO" id="GO:0000271">
    <property type="term" value="P:polysaccharide biosynthetic process"/>
    <property type="evidence" value="ECO:0007669"/>
    <property type="project" value="InterPro"/>
</dbReference>
<evidence type="ECO:0000313" key="9">
    <source>
        <dbReference type="Proteomes" id="UP000586031"/>
    </source>
</evidence>
<dbReference type="InterPro" id="IPR007267">
    <property type="entry name" value="GtrA_DPMS_TM"/>
</dbReference>
<dbReference type="InterPro" id="IPR051401">
    <property type="entry name" value="GtrA_CellWall_Glycosyl"/>
</dbReference>
<sequence length="143" mass="16816">MKICMKNFKKKLVTDQTDKTYIQLFRYIFTGGAAFIVDFSSLFILTDFFGIYYLASAAIAFVFGLITNYMLSINWVFNKRTMSNRKLEFGVFALIGIVGILLNEVFIWFFTENLQIYYLLSKIMAAVIILFWNFFARKFVLFK</sequence>
<gene>
    <name evidence="8" type="ORF">HA271_06620</name>
</gene>
<keyword evidence="5 6" id="KW-0472">Membrane</keyword>
<keyword evidence="3 6" id="KW-0812">Transmembrane</keyword>
<dbReference type="EMBL" id="DUHE01000183">
    <property type="protein sequence ID" value="HII84499.1"/>
    <property type="molecule type" value="Genomic_DNA"/>
</dbReference>
<name>A0A7J4TMN0_9EURY</name>
<evidence type="ECO:0000256" key="5">
    <source>
        <dbReference type="ARBA" id="ARBA00023136"/>
    </source>
</evidence>
<evidence type="ECO:0000256" key="3">
    <source>
        <dbReference type="ARBA" id="ARBA00022692"/>
    </source>
</evidence>
<feature type="transmembrane region" description="Helical" evidence="6">
    <location>
        <begin position="21"/>
        <end position="45"/>
    </location>
</feature>
<evidence type="ECO:0000256" key="4">
    <source>
        <dbReference type="ARBA" id="ARBA00022989"/>
    </source>
</evidence>
<evidence type="ECO:0000256" key="6">
    <source>
        <dbReference type="SAM" id="Phobius"/>
    </source>
</evidence>
<evidence type="ECO:0000259" key="7">
    <source>
        <dbReference type="Pfam" id="PF04138"/>
    </source>
</evidence>
<feature type="domain" description="GtrA/DPMS transmembrane" evidence="7">
    <location>
        <begin position="26"/>
        <end position="142"/>
    </location>
</feature>
<dbReference type="Proteomes" id="UP000586031">
    <property type="component" value="Unassembled WGS sequence"/>
</dbReference>
<dbReference type="GO" id="GO:0005886">
    <property type="term" value="C:plasma membrane"/>
    <property type="evidence" value="ECO:0007669"/>
    <property type="project" value="TreeGrafter"/>
</dbReference>
<feature type="transmembrane region" description="Helical" evidence="6">
    <location>
        <begin position="116"/>
        <end position="135"/>
    </location>
</feature>
<dbReference type="AlphaFoldDB" id="A0A7J4TMN0"/>
<evidence type="ECO:0000313" key="8">
    <source>
        <dbReference type="EMBL" id="HII84499.1"/>
    </source>
</evidence>
<dbReference type="Pfam" id="PF04138">
    <property type="entry name" value="GtrA_DPMS_TM"/>
    <property type="match status" value="1"/>
</dbReference>
<dbReference type="PANTHER" id="PTHR38459">
    <property type="entry name" value="PROPHAGE BACTOPRENOL-LINKED GLUCOSE TRANSLOCASE HOMOLOG"/>
    <property type="match status" value="1"/>
</dbReference>
<comment type="similarity">
    <text evidence="2">Belongs to the GtrA family.</text>
</comment>
<evidence type="ECO:0000256" key="1">
    <source>
        <dbReference type="ARBA" id="ARBA00004141"/>
    </source>
</evidence>
<evidence type="ECO:0000256" key="2">
    <source>
        <dbReference type="ARBA" id="ARBA00009399"/>
    </source>
</evidence>
<protein>
    <submittedName>
        <fullName evidence="8">GtrA family protein</fullName>
    </submittedName>
</protein>
<organism evidence="8 9">
    <name type="scientific">Methanobacterium subterraneum</name>
    <dbReference type="NCBI Taxonomy" id="59277"/>
    <lineage>
        <taxon>Archaea</taxon>
        <taxon>Methanobacteriati</taxon>
        <taxon>Methanobacteriota</taxon>
        <taxon>Methanomada group</taxon>
        <taxon>Methanobacteria</taxon>
        <taxon>Methanobacteriales</taxon>
        <taxon>Methanobacteriaceae</taxon>
        <taxon>Methanobacterium</taxon>
    </lineage>
</organism>
<accession>A0A7J4TMN0</accession>
<comment type="subcellular location">
    <subcellularLocation>
        <location evidence="1">Membrane</location>
        <topology evidence="1">Multi-pass membrane protein</topology>
    </subcellularLocation>
</comment>
<feature type="transmembrane region" description="Helical" evidence="6">
    <location>
        <begin position="89"/>
        <end position="110"/>
    </location>
</feature>
<comment type="caution">
    <text evidence="8">The sequence shown here is derived from an EMBL/GenBank/DDBJ whole genome shotgun (WGS) entry which is preliminary data.</text>
</comment>
<dbReference type="PANTHER" id="PTHR38459:SF1">
    <property type="entry name" value="PROPHAGE BACTOPRENOL-LINKED GLUCOSE TRANSLOCASE HOMOLOG"/>
    <property type="match status" value="1"/>
</dbReference>
<reference evidence="9" key="1">
    <citation type="journal article" date="2020" name="bioRxiv">
        <title>A rank-normalized archaeal taxonomy based on genome phylogeny resolves widespread incomplete and uneven classifications.</title>
        <authorList>
            <person name="Rinke C."/>
            <person name="Chuvochina M."/>
            <person name="Mussig A.J."/>
            <person name="Chaumeil P.-A."/>
            <person name="Waite D.W."/>
            <person name="Whitman W.B."/>
            <person name="Parks D.H."/>
            <person name="Hugenholtz P."/>
        </authorList>
    </citation>
    <scope>NUCLEOTIDE SEQUENCE [LARGE SCALE GENOMIC DNA]</scope>
</reference>